<feature type="region of interest" description="Disordered" evidence="1">
    <location>
        <begin position="315"/>
        <end position="357"/>
    </location>
</feature>
<gene>
    <name evidence="2" type="ORF">AK812_SmicGene44216</name>
</gene>
<organism evidence="2 3">
    <name type="scientific">Symbiodinium microadriaticum</name>
    <name type="common">Dinoflagellate</name>
    <name type="synonym">Zooxanthella microadriatica</name>
    <dbReference type="NCBI Taxonomy" id="2951"/>
    <lineage>
        <taxon>Eukaryota</taxon>
        <taxon>Sar</taxon>
        <taxon>Alveolata</taxon>
        <taxon>Dinophyceae</taxon>
        <taxon>Suessiales</taxon>
        <taxon>Symbiodiniaceae</taxon>
        <taxon>Symbiodinium</taxon>
    </lineage>
</organism>
<accession>A0A1Q9BZ10</accession>
<evidence type="ECO:0000313" key="2">
    <source>
        <dbReference type="EMBL" id="OLP75918.1"/>
    </source>
</evidence>
<reference evidence="2 3" key="1">
    <citation type="submission" date="2016-02" db="EMBL/GenBank/DDBJ databases">
        <title>Genome analysis of coral dinoflagellate symbionts highlights evolutionary adaptations to a symbiotic lifestyle.</title>
        <authorList>
            <person name="Aranda M."/>
            <person name="Li Y."/>
            <person name="Liew Y.J."/>
            <person name="Baumgarten S."/>
            <person name="Simakov O."/>
            <person name="Wilson M."/>
            <person name="Piel J."/>
            <person name="Ashoor H."/>
            <person name="Bougouffa S."/>
            <person name="Bajic V.B."/>
            <person name="Ryu T."/>
            <person name="Ravasi T."/>
            <person name="Bayer T."/>
            <person name="Micklem G."/>
            <person name="Kim H."/>
            <person name="Bhak J."/>
            <person name="Lajeunesse T.C."/>
            <person name="Voolstra C.R."/>
        </authorList>
    </citation>
    <scope>NUCLEOTIDE SEQUENCE [LARGE SCALE GENOMIC DNA]</scope>
    <source>
        <strain evidence="2 3">CCMP2467</strain>
    </source>
</reference>
<feature type="compositionally biased region" description="Acidic residues" evidence="1">
    <location>
        <begin position="331"/>
        <end position="345"/>
    </location>
</feature>
<evidence type="ECO:0000313" key="3">
    <source>
        <dbReference type="Proteomes" id="UP000186817"/>
    </source>
</evidence>
<sequence>MAARSVSIADPAPTLIIVCRLPLICDRLGQYLTTAEISRLEGAARSVSIAYRQHPLIAVCSLPLVCDFLGQYLTPLEIHTLEGVHWWISADLRWHLRGDPPVYSREDSGFLNSSDGIFGAAGRKRKSPPAASSGSSSSGPGPVSGADKKDAAADGQGGASSSGADGQGGASSSGADGGFGPYSKEQVQHFVLQLKHMDMLGIDTYVTDNGAIFGRSSFCIFDLMPFDRGLLHLTSTSVESCSFLARYRPEGYETSEEGLRMSSCGNLVQMNGFGMTPLQRTLASGVDESTILQPIRDDMLQAPFIPRVAIAVQHGCGGPHDEDPGPGSDEAGSDPESDSESEAGSDSDKDEGCSLCN</sequence>
<comment type="caution">
    <text evidence="2">The sequence shown here is derived from an EMBL/GenBank/DDBJ whole genome shotgun (WGS) entry which is preliminary data.</text>
</comment>
<dbReference type="Proteomes" id="UP000186817">
    <property type="component" value="Unassembled WGS sequence"/>
</dbReference>
<feature type="region of interest" description="Disordered" evidence="1">
    <location>
        <begin position="121"/>
        <end position="179"/>
    </location>
</feature>
<proteinExistence type="predicted"/>
<feature type="compositionally biased region" description="Basic and acidic residues" evidence="1">
    <location>
        <begin position="346"/>
        <end position="357"/>
    </location>
</feature>
<dbReference type="OrthoDB" id="442826at2759"/>
<dbReference type="EMBL" id="LSRX01002211">
    <property type="protein sequence ID" value="OLP75918.1"/>
    <property type="molecule type" value="Genomic_DNA"/>
</dbReference>
<feature type="compositionally biased region" description="Gly residues" evidence="1">
    <location>
        <begin position="155"/>
        <end position="179"/>
    </location>
</feature>
<protein>
    <submittedName>
        <fullName evidence="2">Uncharacterized protein</fullName>
    </submittedName>
</protein>
<evidence type="ECO:0000256" key="1">
    <source>
        <dbReference type="SAM" id="MobiDB-lite"/>
    </source>
</evidence>
<dbReference type="AlphaFoldDB" id="A0A1Q9BZ10"/>
<feature type="compositionally biased region" description="Low complexity" evidence="1">
    <location>
        <begin position="128"/>
        <end position="145"/>
    </location>
</feature>
<keyword evidence="3" id="KW-1185">Reference proteome</keyword>
<name>A0A1Q9BZ10_SYMMI</name>